<dbReference type="Pfam" id="PF00302">
    <property type="entry name" value="CAT"/>
    <property type="match status" value="1"/>
</dbReference>
<dbReference type="RefSeq" id="WP_332080771.1">
    <property type="nucleotide sequence ID" value="NZ_JAZHYN010000009.1"/>
</dbReference>
<name>A0ABU7XEN1_9HYPH</name>
<dbReference type="EMBL" id="JAZHYN010000009">
    <property type="protein sequence ID" value="MEF3365834.1"/>
    <property type="molecule type" value="Genomic_DNA"/>
</dbReference>
<dbReference type="InterPro" id="IPR001707">
    <property type="entry name" value="Cmp_AcTrfase"/>
</dbReference>
<accession>A0ABU7XEN1</accession>
<dbReference type="PANTHER" id="PTHR38474">
    <property type="entry name" value="SLR0299 PROTEIN"/>
    <property type="match status" value="1"/>
</dbReference>
<dbReference type="SUPFAM" id="SSF52777">
    <property type="entry name" value="CoA-dependent acyltransferases"/>
    <property type="match status" value="1"/>
</dbReference>
<organism evidence="1 2">
    <name type="scientific">Methylocystis borbori</name>
    <dbReference type="NCBI Taxonomy" id="3118750"/>
    <lineage>
        <taxon>Bacteria</taxon>
        <taxon>Pseudomonadati</taxon>
        <taxon>Pseudomonadota</taxon>
        <taxon>Alphaproteobacteria</taxon>
        <taxon>Hyphomicrobiales</taxon>
        <taxon>Methylocystaceae</taxon>
        <taxon>Methylocystis</taxon>
    </lineage>
</organism>
<evidence type="ECO:0000313" key="2">
    <source>
        <dbReference type="Proteomes" id="UP001350748"/>
    </source>
</evidence>
<comment type="caution">
    <text evidence="1">The sequence shown here is derived from an EMBL/GenBank/DDBJ whole genome shotgun (WGS) entry which is preliminary data.</text>
</comment>
<evidence type="ECO:0000313" key="1">
    <source>
        <dbReference type="EMBL" id="MEF3365834.1"/>
    </source>
</evidence>
<gene>
    <name evidence="1" type="ORF">V3H18_04720</name>
</gene>
<sequence>MTEKKSGAAECREIDLAAYPRRRLYEAFRSRTVPVFSITTTVEITALRRHIRARQLRFYPVLAFLIARAANEVPEFRHRIVADRLVEFDHVHPSLTVLLDNDTFGFADADYTGNFAADYASLQEAIERAKQSPNQDKTDGRDQRIFLTNLPWFGFSSIHHPYEASYASIPVITTGKIHSEAGRETMPLGVQVHHGLVDGLHIGRFVEKLSGYCAEPEKCLLEASR</sequence>
<dbReference type="SMART" id="SM01059">
    <property type="entry name" value="CAT"/>
    <property type="match status" value="1"/>
</dbReference>
<proteinExistence type="predicted"/>
<dbReference type="InterPro" id="IPR023213">
    <property type="entry name" value="CAT-like_dom_sf"/>
</dbReference>
<reference evidence="1 2" key="1">
    <citation type="submission" date="2024-02" db="EMBL/GenBank/DDBJ databases">
        <authorList>
            <person name="Grouzdev D."/>
        </authorList>
    </citation>
    <scope>NUCLEOTIDE SEQUENCE [LARGE SCALE GENOMIC DNA]</scope>
    <source>
        <strain evidence="1 2">9N</strain>
    </source>
</reference>
<dbReference type="Gene3D" id="3.30.559.10">
    <property type="entry name" value="Chloramphenicol acetyltransferase-like domain"/>
    <property type="match status" value="1"/>
</dbReference>
<keyword evidence="2" id="KW-1185">Reference proteome</keyword>
<protein>
    <submittedName>
        <fullName evidence="1">CatA-like O-acetyltransferase</fullName>
    </submittedName>
</protein>
<dbReference type="PANTHER" id="PTHR38474:SF1">
    <property type="entry name" value="SLR0299 PROTEIN"/>
    <property type="match status" value="1"/>
</dbReference>
<dbReference type="Proteomes" id="UP001350748">
    <property type="component" value="Unassembled WGS sequence"/>
</dbReference>